<evidence type="ECO:0000313" key="1">
    <source>
        <dbReference type="EMBL" id="RUO75532.1"/>
    </source>
</evidence>
<dbReference type="Proteomes" id="UP000288279">
    <property type="component" value="Unassembled WGS sequence"/>
</dbReference>
<comment type="caution">
    <text evidence="1">The sequence shown here is derived from an EMBL/GenBank/DDBJ whole genome shotgun (WGS) entry which is preliminary data.</text>
</comment>
<dbReference type="RefSeq" id="WP_126828742.1">
    <property type="nucleotide sequence ID" value="NZ_PIQG01000006.1"/>
</dbReference>
<gene>
    <name evidence="1" type="ORF">CWI83_10400</name>
</gene>
<dbReference type="EMBL" id="PIQG01000006">
    <property type="protein sequence ID" value="RUO75532.1"/>
    <property type="molecule type" value="Genomic_DNA"/>
</dbReference>
<accession>A0A432ZDT2</accession>
<proteinExistence type="predicted"/>
<dbReference type="AlphaFoldDB" id="A0A432ZDT2"/>
<name>A0A432ZDT2_9GAMM</name>
<evidence type="ECO:0000313" key="2">
    <source>
        <dbReference type="Proteomes" id="UP000288279"/>
    </source>
</evidence>
<organism evidence="1 2">
    <name type="scientific">Pseudidiomarina taiwanensis</name>
    <dbReference type="NCBI Taxonomy" id="337250"/>
    <lineage>
        <taxon>Bacteria</taxon>
        <taxon>Pseudomonadati</taxon>
        <taxon>Pseudomonadota</taxon>
        <taxon>Gammaproteobacteria</taxon>
        <taxon>Alteromonadales</taxon>
        <taxon>Idiomarinaceae</taxon>
        <taxon>Pseudidiomarina</taxon>
    </lineage>
</organism>
<protein>
    <submittedName>
        <fullName evidence="1">Uncharacterized protein</fullName>
    </submittedName>
</protein>
<reference evidence="1 2" key="1">
    <citation type="journal article" date="2011" name="Front. Microbiol.">
        <title>Genomic signatures of strain selection and enhancement in Bacillus atrophaeus var. globigii, a historical biowarfare simulant.</title>
        <authorList>
            <person name="Gibbons H.S."/>
            <person name="Broomall S.M."/>
            <person name="McNew L.A."/>
            <person name="Daligault H."/>
            <person name="Chapman C."/>
            <person name="Bruce D."/>
            <person name="Karavis M."/>
            <person name="Krepps M."/>
            <person name="McGregor P.A."/>
            <person name="Hong C."/>
            <person name="Park K.H."/>
            <person name="Akmal A."/>
            <person name="Feldman A."/>
            <person name="Lin J.S."/>
            <person name="Chang W.E."/>
            <person name="Higgs B.W."/>
            <person name="Demirev P."/>
            <person name="Lindquist J."/>
            <person name="Liem A."/>
            <person name="Fochler E."/>
            <person name="Read T.D."/>
            <person name="Tapia R."/>
            <person name="Johnson S."/>
            <person name="Bishop-Lilly K.A."/>
            <person name="Detter C."/>
            <person name="Han C."/>
            <person name="Sozhamannan S."/>
            <person name="Rosenzweig C.N."/>
            <person name="Skowronski E.W."/>
        </authorList>
    </citation>
    <scope>NUCLEOTIDE SEQUENCE [LARGE SCALE GENOMIC DNA]</scope>
    <source>
        <strain evidence="1 2">PIT1</strain>
    </source>
</reference>
<sequence>MNADAPPLQWSPEPVVTSTQQSTWRLNTTPAALLERLSEHFACRPEFISQQLIFCEVQAGWWVYQRLERQHWLNFYPRQSAQARNASDTLLGQQVMSMEQPGQQLKIYQRKTSARQFLRFLMLRFKQRIRSIEYFTDSDIHLALGHPTANLFIRQQGAISYLVWSQVNE</sequence>
<keyword evidence="2" id="KW-1185">Reference proteome</keyword>